<dbReference type="InterPro" id="IPR032675">
    <property type="entry name" value="LRR_dom_sf"/>
</dbReference>
<evidence type="ECO:0000313" key="4">
    <source>
        <dbReference type="EnsemblPlants" id="QL12p010709:mrna"/>
    </source>
</evidence>
<dbReference type="AlphaFoldDB" id="A0A7N2N262"/>
<feature type="domain" description="Disease resistance R13L4/SHOC-2-like LRR" evidence="3">
    <location>
        <begin position="66"/>
        <end position="160"/>
    </location>
</feature>
<dbReference type="Gramene" id="QL12p010709:mrna">
    <property type="protein sequence ID" value="QL12p010709:mrna"/>
    <property type="gene ID" value="QL12p010709"/>
</dbReference>
<dbReference type="SUPFAM" id="SSF52058">
    <property type="entry name" value="L domain-like"/>
    <property type="match status" value="1"/>
</dbReference>
<protein>
    <recommendedName>
        <fullName evidence="3">Disease resistance R13L4/SHOC-2-like LRR domain-containing protein</fullName>
    </recommendedName>
</protein>
<dbReference type="EMBL" id="LRBV02000012">
    <property type="status" value="NOT_ANNOTATED_CDS"/>
    <property type="molecule type" value="Genomic_DNA"/>
</dbReference>
<reference evidence="4" key="2">
    <citation type="submission" date="2021-01" db="UniProtKB">
        <authorList>
            <consortium name="EnsemblPlants"/>
        </authorList>
    </citation>
    <scope>IDENTIFICATION</scope>
</reference>
<evidence type="ECO:0000259" key="3">
    <source>
        <dbReference type="Pfam" id="PF23598"/>
    </source>
</evidence>
<reference evidence="4 5" key="1">
    <citation type="journal article" date="2016" name="G3 (Bethesda)">
        <title>First Draft Assembly and Annotation of the Genome of a California Endemic Oak Quercus lobata Nee (Fagaceae).</title>
        <authorList>
            <person name="Sork V.L."/>
            <person name="Fitz-Gibbon S.T."/>
            <person name="Puiu D."/>
            <person name="Crepeau M."/>
            <person name="Gugger P.F."/>
            <person name="Sherman R."/>
            <person name="Stevens K."/>
            <person name="Langley C.H."/>
            <person name="Pellegrini M."/>
            <person name="Salzberg S.L."/>
        </authorList>
    </citation>
    <scope>NUCLEOTIDE SEQUENCE [LARGE SCALE GENOMIC DNA]</scope>
    <source>
        <strain evidence="4 5">cv. SW786</strain>
    </source>
</reference>
<organism evidence="4 5">
    <name type="scientific">Quercus lobata</name>
    <name type="common">Valley oak</name>
    <dbReference type="NCBI Taxonomy" id="97700"/>
    <lineage>
        <taxon>Eukaryota</taxon>
        <taxon>Viridiplantae</taxon>
        <taxon>Streptophyta</taxon>
        <taxon>Embryophyta</taxon>
        <taxon>Tracheophyta</taxon>
        <taxon>Spermatophyta</taxon>
        <taxon>Magnoliopsida</taxon>
        <taxon>eudicotyledons</taxon>
        <taxon>Gunneridae</taxon>
        <taxon>Pentapetalae</taxon>
        <taxon>rosids</taxon>
        <taxon>fabids</taxon>
        <taxon>Fagales</taxon>
        <taxon>Fagaceae</taxon>
        <taxon>Quercus</taxon>
    </lineage>
</organism>
<evidence type="ECO:0000256" key="1">
    <source>
        <dbReference type="ARBA" id="ARBA00022737"/>
    </source>
</evidence>
<feature type="compositionally biased region" description="Polar residues" evidence="2">
    <location>
        <begin position="1"/>
        <end position="10"/>
    </location>
</feature>
<dbReference type="Proteomes" id="UP000594261">
    <property type="component" value="Chromosome 12"/>
</dbReference>
<dbReference type="Gene3D" id="3.80.10.10">
    <property type="entry name" value="Ribonuclease Inhibitor"/>
    <property type="match status" value="1"/>
</dbReference>
<dbReference type="InterPro" id="IPR055414">
    <property type="entry name" value="LRR_R13L4/SHOC2-like"/>
</dbReference>
<feature type="region of interest" description="Disordered" evidence="2">
    <location>
        <begin position="1"/>
        <end position="30"/>
    </location>
</feature>
<name>A0A7N2N262_QUELO</name>
<sequence length="163" mass="18048">MLYAPSTNGKNAGEALLHSSGTEEKNTGEVMSDASVTEDKNMSMPEAIVDRILEEFQEKGLIEAITKKAKVARLTNSKDLRFLSLQGVSRITKLPDSVGKHSSLVILDLKECHNLEMLSKEITKLKELRYLDLFECYLLACMPKGLGTLSELLVFKGFVISNP</sequence>
<dbReference type="InParanoid" id="A0A7N2N262"/>
<dbReference type="PANTHER" id="PTHR47186:SF3">
    <property type="entry name" value="OS09G0267800 PROTEIN"/>
    <property type="match status" value="1"/>
</dbReference>
<proteinExistence type="predicted"/>
<evidence type="ECO:0000256" key="2">
    <source>
        <dbReference type="SAM" id="MobiDB-lite"/>
    </source>
</evidence>
<keyword evidence="1" id="KW-0677">Repeat</keyword>
<accession>A0A7N2N262</accession>
<evidence type="ECO:0000313" key="5">
    <source>
        <dbReference type="Proteomes" id="UP000594261"/>
    </source>
</evidence>
<dbReference type="PANTHER" id="PTHR47186">
    <property type="entry name" value="LEUCINE-RICH REPEAT-CONTAINING PROTEIN 57"/>
    <property type="match status" value="1"/>
</dbReference>
<dbReference type="Pfam" id="PF23598">
    <property type="entry name" value="LRR_14"/>
    <property type="match status" value="1"/>
</dbReference>
<dbReference type="EnsemblPlants" id="QL12p010709:mrna">
    <property type="protein sequence ID" value="QL12p010709:mrna"/>
    <property type="gene ID" value="QL12p010709"/>
</dbReference>
<keyword evidence="5" id="KW-1185">Reference proteome</keyword>